<evidence type="ECO:0000313" key="1">
    <source>
        <dbReference type="EMBL" id="CAG8499191.1"/>
    </source>
</evidence>
<evidence type="ECO:0000313" key="2">
    <source>
        <dbReference type="Proteomes" id="UP000789759"/>
    </source>
</evidence>
<accession>A0A9N8ZL44</accession>
<comment type="caution">
    <text evidence="1">The sequence shown here is derived from an EMBL/GenBank/DDBJ whole genome shotgun (WGS) entry which is preliminary data.</text>
</comment>
<proteinExistence type="predicted"/>
<dbReference type="Proteomes" id="UP000789759">
    <property type="component" value="Unassembled WGS sequence"/>
</dbReference>
<sequence>MLDYLIHDVDLKIQLNSEFTEQSILQRTEIQVDKQFNSLLEKVIDELTWPITGKITDDFFDIINIQFSKNTTLKGLYKKLKQADYFNEFSEEQPSTNNFYVADDDLFLKFNKVKIFHDTIILQLLTPILQKVRPKITLSSFNS</sequence>
<keyword evidence="2" id="KW-1185">Reference proteome</keyword>
<protein>
    <submittedName>
        <fullName evidence="1">10131_t:CDS:1</fullName>
    </submittedName>
</protein>
<dbReference type="EMBL" id="CAJVQA010001006">
    <property type="protein sequence ID" value="CAG8499191.1"/>
    <property type="molecule type" value="Genomic_DNA"/>
</dbReference>
<dbReference type="AlphaFoldDB" id="A0A9N8ZL44"/>
<gene>
    <name evidence="1" type="ORF">CPELLU_LOCUS2365</name>
</gene>
<organism evidence="1 2">
    <name type="scientific">Cetraspora pellucida</name>
    <dbReference type="NCBI Taxonomy" id="1433469"/>
    <lineage>
        <taxon>Eukaryota</taxon>
        <taxon>Fungi</taxon>
        <taxon>Fungi incertae sedis</taxon>
        <taxon>Mucoromycota</taxon>
        <taxon>Glomeromycotina</taxon>
        <taxon>Glomeromycetes</taxon>
        <taxon>Diversisporales</taxon>
        <taxon>Gigasporaceae</taxon>
        <taxon>Cetraspora</taxon>
    </lineage>
</organism>
<name>A0A9N8ZL44_9GLOM</name>
<reference evidence="1" key="1">
    <citation type="submission" date="2021-06" db="EMBL/GenBank/DDBJ databases">
        <authorList>
            <person name="Kallberg Y."/>
            <person name="Tangrot J."/>
            <person name="Rosling A."/>
        </authorList>
    </citation>
    <scope>NUCLEOTIDE SEQUENCE</scope>
    <source>
        <strain evidence="1">FL966</strain>
    </source>
</reference>